<proteinExistence type="predicted"/>
<dbReference type="Gene3D" id="3.40.50.720">
    <property type="entry name" value="NAD(P)-binding Rossmann-like Domain"/>
    <property type="match status" value="1"/>
</dbReference>
<dbReference type="PANTHER" id="PTHR10953">
    <property type="entry name" value="UBIQUITIN-ACTIVATING ENZYME E1"/>
    <property type="match status" value="1"/>
</dbReference>
<dbReference type="InterPro" id="IPR000594">
    <property type="entry name" value="ThiF_NAD_FAD-bd"/>
</dbReference>
<evidence type="ECO:0000256" key="3">
    <source>
        <dbReference type="ARBA" id="ARBA00022840"/>
    </source>
</evidence>
<organism evidence="7">
    <name type="scientific">Gronococcus sybilensis</name>
    <dbReference type="NCBI Taxonomy" id="3028029"/>
    <lineage>
        <taxon>Eukaryota</taxon>
        <taxon>Rhodophyta</taxon>
        <taxon>Bangiophyceae</taxon>
        <taxon>Cavernulicolales</taxon>
        <taxon>Cavernulicolaceae</taxon>
        <taxon>Gronococcus</taxon>
    </lineage>
</organism>
<dbReference type="InterPro" id="IPR035985">
    <property type="entry name" value="Ubiquitin-activating_enz"/>
</dbReference>
<gene>
    <name evidence="7" type="primary">moeB</name>
    <name evidence="7" type="ORF">GRSY_013</name>
</gene>
<feature type="domain" description="Rhodanese" evidence="6">
    <location>
        <begin position="292"/>
        <end position="384"/>
    </location>
</feature>
<dbReference type="GO" id="GO:0016779">
    <property type="term" value="F:nucleotidyltransferase activity"/>
    <property type="evidence" value="ECO:0007669"/>
    <property type="project" value="TreeGrafter"/>
</dbReference>
<dbReference type="GO" id="GO:0005829">
    <property type="term" value="C:cytosol"/>
    <property type="evidence" value="ECO:0007669"/>
    <property type="project" value="TreeGrafter"/>
</dbReference>
<dbReference type="FunFam" id="3.40.50.720:FF:000033">
    <property type="entry name" value="Adenylyltransferase and sulfurtransferase MOCS3"/>
    <property type="match status" value="1"/>
</dbReference>
<dbReference type="Gene3D" id="3.40.250.10">
    <property type="entry name" value="Rhodanese-like domain"/>
    <property type="match status" value="1"/>
</dbReference>
<dbReference type="SUPFAM" id="SSF69572">
    <property type="entry name" value="Activating enzymes of the ubiquitin-like proteins"/>
    <property type="match status" value="1"/>
</dbReference>
<reference evidence="7" key="1">
    <citation type="journal article" date="2023" name="J. Phycol.">
        <title>Revised classification of the Cyanidiophyceae based on plastid genome data with descriptions of the Cavernulicolales ord. nov. and Galdieriales ord. nov. (Rhodophyta).</title>
        <authorList>
            <person name="Park S.I."/>
            <person name="Cho C.H."/>
            <person name="Ciniglia C."/>
            <person name="Huang T.Y."/>
            <person name="Liu S.L."/>
            <person name="Bustamante D.E."/>
            <person name="Calderon M.S."/>
            <person name="Mansilla A."/>
            <person name="McDermott T."/>
            <person name="Andersen R.A."/>
            <person name="Yoon H.S."/>
        </authorList>
    </citation>
    <scope>NUCLEOTIDE SEQUENCE</scope>
</reference>
<dbReference type="CDD" id="cd00158">
    <property type="entry name" value="RHOD"/>
    <property type="match status" value="1"/>
</dbReference>
<evidence type="ECO:0000256" key="1">
    <source>
        <dbReference type="ARBA" id="ARBA00022679"/>
    </source>
</evidence>
<geneLocation type="plastid" evidence="7"/>
<dbReference type="InterPro" id="IPR001763">
    <property type="entry name" value="Rhodanese-like_dom"/>
</dbReference>
<dbReference type="NCBIfam" id="NF004281">
    <property type="entry name" value="PRK05690.1"/>
    <property type="match status" value="1"/>
</dbReference>
<keyword evidence="5" id="KW-0812">Transmembrane</keyword>
<evidence type="ECO:0000256" key="4">
    <source>
        <dbReference type="ARBA" id="ARBA00072792"/>
    </source>
</evidence>
<dbReference type="GO" id="GO:0005524">
    <property type="term" value="F:ATP binding"/>
    <property type="evidence" value="ECO:0007669"/>
    <property type="project" value="UniProtKB-KW"/>
</dbReference>
<keyword evidence="1" id="KW-0808">Transferase</keyword>
<dbReference type="GO" id="GO:0008641">
    <property type="term" value="F:ubiquitin-like modifier activating enzyme activity"/>
    <property type="evidence" value="ECO:0007669"/>
    <property type="project" value="InterPro"/>
</dbReference>
<dbReference type="PROSITE" id="PS50206">
    <property type="entry name" value="RHODANESE_3"/>
    <property type="match status" value="1"/>
</dbReference>
<keyword evidence="7" id="KW-0934">Plastid</keyword>
<protein>
    <recommendedName>
        <fullName evidence="4">Probable molybdopterin-synthase adenylyltransferase</fullName>
    </recommendedName>
</protein>
<dbReference type="AlphaFoldDB" id="A0A9Y1I2C8"/>
<name>A0A9Y1I2C8_9RHOD</name>
<keyword evidence="5" id="KW-1133">Transmembrane helix</keyword>
<keyword evidence="5" id="KW-0472">Membrane</keyword>
<evidence type="ECO:0000313" key="7">
    <source>
        <dbReference type="EMBL" id="WDA99018.1"/>
    </source>
</evidence>
<dbReference type="GO" id="GO:0004792">
    <property type="term" value="F:thiosulfate-cyanide sulfurtransferase activity"/>
    <property type="evidence" value="ECO:0007669"/>
    <property type="project" value="TreeGrafter"/>
</dbReference>
<feature type="transmembrane region" description="Helical" evidence="5">
    <location>
        <begin position="41"/>
        <end position="62"/>
    </location>
</feature>
<dbReference type="PANTHER" id="PTHR10953:SF102">
    <property type="entry name" value="ADENYLYLTRANSFERASE AND SULFURTRANSFERASE MOCS3"/>
    <property type="match status" value="1"/>
</dbReference>
<dbReference type="Pfam" id="PF00899">
    <property type="entry name" value="ThiF"/>
    <property type="match status" value="1"/>
</dbReference>
<dbReference type="InterPro" id="IPR036873">
    <property type="entry name" value="Rhodanese-like_dom_sf"/>
</dbReference>
<dbReference type="InterPro" id="IPR045886">
    <property type="entry name" value="ThiF/MoeB/HesA"/>
</dbReference>
<dbReference type="EMBL" id="OP616812">
    <property type="protein sequence ID" value="WDA99018.1"/>
    <property type="molecule type" value="Genomic_DNA"/>
</dbReference>
<evidence type="ECO:0000256" key="5">
    <source>
        <dbReference type="SAM" id="Phobius"/>
    </source>
</evidence>
<keyword evidence="3" id="KW-0067">ATP-binding</keyword>
<dbReference type="SMART" id="SM00450">
    <property type="entry name" value="RHOD"/>
    <property type="match status" value="1"/>
</dbReference>
<dbReference type="GO" id="GO:0008146">
    <property type="term" value="F:sulfotransferase activity"/>
    <property type="evidence" value="ECO:0007669"/>
    <property type="project" value="TreeGrafter"/>
</dbReference>
<accession>A0A9Y1I2C8</accession>
<keyword evidence="2" id="KW-0547">Nucleotide-binding</keyword>
<dbReference type="CDD" id="cd00757">
    <property type="entry name" value="ThiF_MoeB_HesA_family"/>
    <property type="match status" value="1"/>
</dbReference>
<sequence length="386" mass="43849">MSYCFSLNNTLTSQDYVRYLRHILLPEIGSKGQKKIKNSKILCVGAGGLGSIILMYLAAAGVEYIGIVDCDEVELSNLQRQVLHSETFVKEPKTHSALYALNEINSTCEIKKYQRYLNHENVLEILYPYDLIIDGTDNLETKYLINDACLFLNKPFVYGAIFKFQGQVSVFNYRGGPNYRSIYPNIPHKQQIPTCTETGVLGVLPGIIGTMQCTEALKIILGVGEILSGKLLVYDALKVSLNTVRIRNQINTNKQYFHLYQDTPCEESDTNQVSNNSEKKITSSQLEEFLTFPSKSLIIDVRTPQEYLITQIPNAILLPLTQLDTVENINWIACQQKEKKVILYCKTGARSKRALQILLQHDIMCYQLEGGIIEWIKRRERDSNPC</sequence>
<evidence type="ECO:0000256" key="2">
    <source>
        <dbReference type="ARBA" id="ARBA00022741"/>
    </source>
</evidence>
<dbReference type="Pfam" id="PF00581">
    <property type="entry name" value="Rhodanese"/>
    <property type="match status" value="1"/>
</dbReference>
<evidence type="ECO:0000259" key="6">
    <source>
        <dbReference type="PROSITE" id="PS50206"/>
    </source>
</evidence>